<dbReference type="Gene3D" id="3.40.50.720">
    <property type="entry name" value="NAD(P)-binding Rossmann-like Domain"/>
    <property type="match status" value="1"/>
</dbReference>
<dbReference type="SUPFAM" id="SSF55347">
    <property type="entry name" value="Glyceraldehyde-3-phosphate dehydrogenase-like, C-terminal domain"/>
    <property type="match status" value="1"/>
</dbReference>
<evidence type="ECO:0000313" key="7">
    <source>
        <dbReference type="Proteomes" id="UP001499841"/>
    </source>
</evidence>
<comment type="similarity">
    <text evidence="1">Belongs to the Gfo/Idh/MocA family.</text>
</comment>
<dbReference type="PANTHER" id="PTHR22604:SF105">
    <property type="entry name" value="TRANS-1,2-DIHYDROBENZENE-1,2-DIOL DEHYDROGENASE"/>
    <property type="match status" value="1"/>
</dbReference>
<keyword evidence="2" id="KW-0560">Oxidoreductase</keyword>
<evidence type="ECO:0000259" key="5">
    <source>
        <dbReference type="Pfam" id="PF22725"/>
    </source>
</evidence>
<organism evidence="6 7">
    <name type="scientific">Georgenia daeguensis</name>
    <dbReference type="NCBI Taxonomy" id="908355"/>
    <lineage>
        <taxon>Bacteria</taxon>
        <taxon>Bacillati</taxon>
        <taxon>Actinomycetota</taxon>
        <taxon>Actinomycetes</taxon>
        <taxon>Micrococcales</taxon>
        <taxon>Bogoriellaceae</taxon>
        <taxon>Georgenia</taxon>
    </lineage>
</organism>
<evidence type="ECO:0000256" key="1">
    <source>
        <dbReference type="ARBA" id="ARBA00010928"/>
    </source>
</evidence>
<comment type="caution">
    <text evidence="6">The sequence shown here is derived from an EMBL/GenBank/DDBJ whole genome shotgun (WGS) entry which is preliminary data.</text>
</comment>
<dbReference type="Gene3D" id="3.30.360.10">
    <property type="entry name" value="Dihydrodipicolinate Reductase, domain 2"/>
    <property type="match status" value="1"/>
</dbReference>
<evidence type="ECO:0000313" key="6">
    <source>
        <dbReference type="EMBL" id="GAA4287074.1"/>
    </source>
</evidence>
<dbReference type="InterPro" id="IPR000683">
    <property type="entry name" value="Gfo/Idh/MocA-like_OxRdtase_N"/>
</dbReference>
<dbReference type="Proteomes" id="UP001499841">
    <property type="component" value="Unassembled WGS sequence"/>
</dbReference>
<keyword evidence="3" id="KW-0520">NAD</keyword>
<evidence type="ECO:0000256" key="2">
    <source>
        <dbReference type="ARBA" id="ARBA00023002"/>
    </source>
</evidence>
<evidence type="ECO:0000259" key="4">
    <source>
        <dbReference type="Pfam" id="PF01408"/>
    </source>
</evidence>
<dbReference type="InterPro" id="IPR050984">
    <property type="entry name" value="Gfo/Idh/MocA_domain"/>
</dbReference>
<feature type="domain" description="Gfo/Idh/MocA-like oxidoreductase N-terminal" evidence="4">
    <location>
        <begin position="23"/>
        <end position="136"/>
    </location>
</feature>
<dbReference type="RefSeq" id="WP_345039287.1">
    <property type="nucleotide sequence ID" value="NZ_BAABBA010000005.1"/>
</dbReference>
<keyword evidence="7" id="KW-1185">Reference proteome</keyword>
<evidence type="ECO:0000256" key="3">
    <source>
        <dbReference type="ARBA" id="ARBA00023027"/>
    </source>
</evidence>
<dbReference type="Pfam" id="PF01408">
    <property type="entry name" value="GFO_IDH_MocA"/>
    <property type="match status" value="1"/>
</dbReference>
<protein>
    <submittedName>
        <fullName evidence="6">Gfo/Idh/MocA family oxidoreductase</fullName>
    </submittedName>
</protein>
<proteinExistence type="inferred from homology"/>
<dbReference type="EMBL" id="BAABBA010000005">
    <property type="protein sequence ID" value="GAA4287074.1"/>
    <property type="molecule type" value="Genomic_DNA"/>
</dbReference>
<name>A0ABP8ESW4_9MICO</name>
<reference evidence="7" key="1">
    <citation type="journal article" date="2019" name="Int. J. Syst. Evol. Microbiol.">
        <title>The Global Catalogue of Microorganisms (GCM) 10K type strain sequencing project: providing services to taxonomists for standard genome sequencing and annotation.</title>
        <authorList>
            <consortium name="The Broad Institute Genomics Platform"/>
            <consortium name="The Broad Institute Genome Sequencing Center for Infectious Disease"/>
            <person name="Wu L."/>
            <person name="Ma J."/>
        </authorList>
    </citation>
    <scope>NUCLEOTIDE SEQUENCE [LARGE SCALE GENOMIC DNA]</scope>
    <source>
        <strain evidence="7">JCM 17459</strain>
    </source>
</reference>
<accession>A0ABP8ESW4</accession>
<dbReference type="Pfam" id="PF22725">
    <property type="entry name" value="GFO_IDH_MocA_C3"/>
    <property type="match status" value="1"/>
</dbReference>
<sequence>MTSSTAAPPPLAAPPDPRHAPPLRWGILGAGGIAARFAREVPARSAQRVVAVGSRDAMKAATFAAEHGVDRAYGGYAALVADPEVDVVYVATPHSHHHAHAMLALAAGKHVLVEKAFTRNAAEAKEVLATAGDLGLFAMEAMWTRFLPHMVALREVVASGALGEVLAVHADHGQRLDLVERLYAPELAGGALLDLGVYPISFAHSLLGAPAGVHAAGVLTDLGVDAHEAVTLTYAGEHARAVAVCTANMWARSPTTASVIGTEGRLDVAAPFYGTSGFTVTPFSGRAWSWPPEGADRGGFQHEAAEVARCVAQGRQQSDVMPWSATLEVMATLDEVRRQLGVVYPGELTGVDPAVEAVPEPDVPPR</sequence>
<dbReference type="InterPro" id="IPR036291">
    <property type="entry name" value="NAD(P)-bd_dom_sf"/>
</dbReference>
<feature type="domain" description="GFO/IDH/MocA-like oxidoreductase" evidence="5">
    <location>
        <begin position="151"/>
        <end position="266"/>
    </location>
</feature>
<dbReference type="SUPFAM" id="SSF51735">
    <property type="entry name" value="NAD(P)-binding Rossmann-fold domains"/>
    <property type="match status" value="1"/>
</dbReference>
<dbReference type="PANTHER" id="PTHR22604">
    <property type="entry name" value="OXIDOREDUCTASES"/>
    <property type="match status" value="1"/>
</dbReference>
<gene>
    <name evidence="6" type="ORF">GCM10022262_14330</name>
</gene>
<dbReference type="InterPro" id="IPR055170">
    <property type="entry name" value="GFO_IDH_MocA-like_dom"/>
</dbReference>